<evidence type="ECO:0000256" key="7">
    <source>
        <dbReference type="ARBA" id="ARBA00022741"/>
    </source>
</evidence>
<dbReference type="PANTHER" id="PTHR33540">
    <property type="entry name" value="TRNA THREONYLCARBAMOYLADENOSINE BIOSYNTHESIS PROTEIN TSAE"/>
    <property type="match status" value="1"/>
</dbReference>
<dbReference type="GO" id="GO:0016740">
    <property type="term" value="F:transferase activity"/>
    <property type="evidence" value="ECO:0007669"/>
    <property type="project" value="UniProtKB-KW"/>
</dbReference>
<comment type="subcellular location">
    <subcellularLocation>
        <location evidence="1">Cytoplasm</location>
    </subcellularLocation>
</comment>
<keyword evidence="4" id="KW-0963">Cytoplasm</keyword>
<proteinExistence type="inferred from homology"/>
<evidence type="ECO:0000256" key="6">
    <source>
        <dbReference type="ARBA" id="ARBA00022723"/>
    </source>
</evidence>
<dbReference type="NCBIfam" id="TIGR00150">
    <property type="entry name" value="T6A_YjeE"/>
    <property type="match status" value="1"/>
</dbReference>
<keyword evidence="5" id="KW-0819">tRNA processing</keyword>
<name>A0A2H0YP31_9BACT</name>
<evidence type="ECO:0000313" key="12">
    <source>
        <dbReference type="Proteomes" id="UP000231472"/>
    </source>
</evidence>
<dbReference type="InterPro" id="IPR027417">
    <property type="entry name" value="P-loop_NTPase"/>
</dbReference>
<protein>
    <recommendedName>
        <fullName evidence="3">tRNA threonylcarbamoyladenosine biosynthesis protein TsaE</fullName>
    </recommendedName>
    <alternativeName>
        <fullName evidence="10">t(6)A37 threonylcarbamoyladenosine biosynthesis protein TsaE</fullName>
    </alternativeName>
</protein>
<dbReference type="AlphaFoldDB" id="A0A2H0YP31"/>
<reference evidence="12" key="1">
    <citation type="submission" date="2017-09" db="EMBL/GenBank/DDBJ databases">
        <title>Depth-based differentiation of microbial function through sediment-hosted aquifers and enrichment of novel symbionts in the deep terrestrial subsurface.</title>
        <authorList>
            <person name="Probst A.J."/>
            <person name="Ladd B."/>
            <person name="Jarett J.K."/>
            <person name="Geller-Mcgrath D.E."/>
            <person name="Sieber C.M.K."/>
            <person name="Emerson J.B."/>
            <person name="Anantharaman K."/>
            <person name="Thomas B.C."/>
            <person name="Malmstrom R."/>
            <person name="Stieglmeier M."/>
            <person name="Klingl A."/>
            <person name="Woyke T."/>
            <person name="Ryan C.M."/>
            <person name="Banfield J.F."/>
        </authorList>
    </citation>
    <scope>NUCLEOTIDE SEQUENCE [LARGE SCALE GENOMIC DNA]</scope>
</reference>
<sequence>MKKEYITSSSAQTKKLGQKLAKDILKKKPEKTAFVIGLEGELGSGKTTFVQGFAKALGIKEKVLSPTFVIIKRFQFNNLTIKQFNNFYHLDCYRIKKPRELLDLGFKEIISNPRNIVAVEWADKIKKIMPEDVLWINFEFIDEKKRKISFICDIIEK</sequence>
<evidence type="ECO:0000256" key="9">
    <source>
        <dbReference type="ARBA" id="ARBA00022842"/>
    </source>
</evidence>
<dbReference type="Pfam" id="PF02367">
    <property type="entry name" value="TsaE"/>
    <property type="match status" value="1"/>
</dbReference>
<dbReference type="GO" id="GO:0005524">
    <property type="term" value="F:ATP binding"/>
    <property type="evidence" value="ECO:0007669"/>
    <property type="project" value="UniProtKB-KW"/>
</dbReference>
<keyword evidence="11" id="KW-0808">Transferase</keyword>
<dbReference type="Proteomes" id="UP000231472">
    <property type="component" value="Unassembled WGS sequence"/>
</dbReference>
<dbReference type="GO" id="GO:0046872">
    <property type="term" value="F:metal ion binding"/>
    <property type="evidence" value="ECO:0007669"/>
    <property type="project" value="UniProtKB-KW"/>
</dbReference>
<accession>A0A2H0YP31</accession>
<dbReference type="SUPFAM" id="SSF52540">
    <property type="entry name" value="P-loop containing nucleoside triphosphate hydrolases"/>
    <property type="match status" value="1"/>
</dbReference>
<keyword evidence="8" id="KW-0067">ATP-binding</keyword>
<dbReference type="EMBL" id="PEYC01000022">
    <property type="protein sequence ID" value="PIS40186.1"/>
    <property type="molecule type" value="Genomic_DNA"/>
</dbReference>
<comment type="caution">
    <text evidence="11">The sequence shown here is derived from an EMBL/GenBank/DDBJ whole genome shotgun (WGS) entry which is preliminary data.</text>
</comment>
<dbReference type="GO" id="GO:0005737">
    <property type="term" value="C:cytoplasm"/>
    <property type="evidence" value="ECO:0007669"/>
    <property type="project" value="UniProtKB-SubCell"/>
</dbReference>
<dbReference type="PANTHER" id="PTHR33540:SF2">
    <property type="entry name" value="TRNA THREONYLCARBAMOYLADENOSINE BIOSYNTHESIS PROTEIN TSAE"/>
    <property type="match status" value="1"/>
</dbReference>
<organism evidence="11 12">
    <name type="scientific">Candidatus Nealsonbacteria bacterium CG08_land_8_20_14_0_20_36_22</name>
    <dbReference type="NCBI Taxonomy" id="1974704"/>
    <lineage>
        <taxon>Bacteria</taxon>
        <taxon>Candidatus Nealsoniibacteriota</taxon>
    </lineage>
</organism>
<dbReference type="GO" id="GO:0002949">
    <property type="term" value="P:tRNA threonylcarbamoyladenosine modification"/>
    <property type="evidence" value="ECO:0007669"/>
    <property type="project" value="InterPro"/>
</dbReference>
<evidence type="ECO:0000256" key="3">
    <source>
        <dbReference type="ARBA" id="ARBA00019010"/>
    </source>
</evidence>
<keyword evidence="6" id="KW-0479">Metal-binding</keyword>
<evidence type="ECO:0000256" key="10">
    <source>
        <dbReference type="ARBA" id="ARBA00032441"/>
    </source>
</evidence>
<dbReference type="InterPro" id="IPR003442">
    <property type="entry name" value="T6A_TsaE"/>
</dbReference>
<gene>
    <name evidence="11" type="ORF">COT32_01170</name>
</gene>
<evidence type="ECO:0000256" key="4">
    <source>
        <dbReference type="ARBA" id="ARBA00022490"/>
    </source>
</evidence>
<evidence type="ECO:0000313" key="11">
    <source>
        <dbReference type="EMBL" id="PIS40186.1"/>
    </source>
</evidence>
<evidence type="ECO:0000256" key="1">
    <source>
        <dbReference type="ARBA" id="ARBA00004496"/>
    </source>
</evidence>
<evidence type="ECO:0000256" key="2">
    <source>
        <dbReference type="ARBA" id="ARBA00007599"/>
    </source>
</evidence>
<comment type="similarity">
    <text evidence="2">Belongs to the TsaE family.</text>
</comment>
<evidence type="ECO:0000256" key="8">
    <source>
        <dbReference type="ARBA" id="ARBA00022840"/>
    </source>
</evidence>
<evidence type="ECO:0000256" key="5">
    <source>
        <dbReference type="ARBA" id="ARBA00022694"/>
    </source>
</evidence>
<keyword evidence="9" id="KW-0460">Magnesium</keyword>
<keyword evidence="7" id="KW-0547">Nucleotide-binding</keyword>
<dbReference type="Gene3D" id="3.40.50.300">
    <property type="entry name" value="P-loop containing nucleotide triphosphate hydrolases"/>
    <property type="match status" value="1"/>
</dbReference>